<feature type="domain" description="CMP/dCMP-type deaminase" evidence="9">
    <location>
        <begin position="14"/>
        <end position="141"/>
    </location>
</feature>
<dbReference type="GO" id="GO:0002100">
    <property type="term" value="P:tRNA wobble adenosine to inosine editing"/>
    <property type="evidence" value="ECO:0007669"/>
    <property type="project" value="UniProtKB-UniRule"/>
</dbReference>
<dbReference type="OrthoDB" id="9802676at2"/>
<evidence type="ECO:0000256" key="7">
    <source>
        <dbReference type="ARBA" id="ARBA00048045"/>
    </source>
</evidence>
<proteinExistence type="inferred from homology"/>
<gene>
    <name evidence="8" type="primary">tadA</name>
    <name evidence="10" type="ORF">BJN45_07430</name>
</gene>
<dbReference type="InterPro" id="IPR028883">
    <property type="entry name" value="tRNA_aden_deaminase"/>
</dbReference>
<dbReference type="PROSITE" id="PS00903">
    <property type="entry name" value="CYT_DCMP_DEAMINASES_1"/>
    <property type="match status" value="1"/>
</dbReference>
<feature type="active site" description="Proton donor" evidence="8">
    <location>
        <position position="67"/>
    </location>
</feature>
<keyword evidence="3 8" id="KW-0819">tRNA processing</keyword>
<evidence type="ECO:0000256" key="2">
    <source>
        <dbReference type="ARBA" id="ARBA00011738"/>
    </source>
</evidence>
<evidence type="ECO:0000256" key="1">
    <source>
        <dbReference type="ARBA" id="ARBA00010669"/>
    </source>
</evidence>
<dbReference type="CDD" id="cd01285">
    <property type="entry name" value="nucleoside_deaminase"/>
    <property type="match status" value="1"/>
</dbReference>
<dbReference type="FunFam" id="3.40.140.10:FF:000005">
    <property type="entry name" value="tRNA-specific adenosine deaminase"/>
    <property type="match status" value="1"/>
</dbReference>
<dbReference type="AlphaFoldDB" id="A0A1R1I879"/>
<feature type="binding site" evidence="8">
    <location>
        <position position="98"/>
    </location>
    <ligand>
        <name>Zn(2+)</name>
        <dbReference type="ChEBI" id="CHEBI:29105"/>
        <note>catalytic</note>
    </ligand>
</feature>
<name>A0A1R1I879_9RHOO</name>
<evidence type="ECO:0000256" key="3">
    <source>
        <dbReference type="ARBA" id="ARBA00022694"/>
    </source>
</evidence>
<keyword evidence="5 8" id="KW-0378">Hydrolase</keyword>
<dbReference type="Gene3D" id="3.40.140.10">
    <property type="entry name" value="Cytidine Deaminase, domain 2"/>
    <property type="match status" value="1"/>
</dbReference>
<dbReference type="InterPro" id="IPR002125">
    <property type="entry name" value="CMP_dCMP_dom"/>
</dbReference>
<dbReference type="InterPro" id="IPR016192">
    <property type="entry name" value="APOBEC/CMP_deaminase_Zn-bd"/>
</dbReference>
<comment type="catalytic activity">
    <reaction evidence="7 8">
        <text>adenosine(34) in tRNA + H2O + H(+) = inosine(34) in tRNA + NH4(+)</text>
        <dbReference type="Rhea" id="RHEA:43168"/>
        <dbReference type="Rhea" id="RHEA-COMP:10373"/>
        <dbReference type="Rhea" id="RHEA-COMP:10374"/>
        <dbReference type="ChEBI" id="CHEBI:15377"/>
        <dbReference type="ChEBI" id="CHEBI:15378"/>
        <dbReference type="ChEBI" id="CHEBI:28938"/>
        <dbReference type="ChEBI" id="CHEBI:74411"/>
        <dbReference type="ChEBI" id="CHEBI:82852"/>
        <dbReference type="EC" id="3.5.4.33"/>
    </reaction>
</comment>
<evidence type="ECO:0000256" key="8">
    <source>
        <dbReference type="HAMAP-Rule" id="MF_00972"/>
    </source>
</evidence>
<dbReference type="HAMAP" id="MF_00972">
    <property type="entry name" value="tRNA_aden_deaminase"/>
    <property type="match status" value="1"/>
</dbReference>
<evidence type="ECO:0000256" key="4">
    <source>
        <dbReference type="ARBA" id="ARBA00022723"/>
    </source>
</evidence>
<dbReference type="PANTHER" id="PTHR11079:SF202">
    <property type="entry name" value="TRNA-SPECIFIC ADENOSINE DEAMINASE"/>
    <property type="match status" value="1"/>
</dbReference>
<feature type="binding site" evidence="8">
    <location>
        <position position="65"/>
    </location>
    <ligand>
        <name>Zn(2+)</name>
        <dbReference type="ChEBI" id="CHEBI:29105"/>
        <note>catalytic</note>
    </ligand>
</feature>
<evidence type="ECO:0000256" key="6">
    <source>
        <dbReference type="ARBA" id="ARBA00022833"/>
    </source>
</evidence>
<dbReference type="Pfam" id="PF00383">
    <property type="entry name" value="dCMP_cyt_deam_1"/>
    <property type="match status" value="1"/>
</dbReference>
<feature type="binding site" evidence="8">
    <location>
        <position position="95"/>
    </location>
    <ligand>
        <name>Zn(2+)</name>
        <dbReference type="ChEBI" id="CHEBI:29105"/>
        <note>catalytic</note>
    </ligand>
</feature>
<dbReference type="PROSITE" id="PS51747">
    <property type="entry name" value="CYT_DCMP_DEAMINASES_2"/>
    <property type="match status" value="1"/>
</dbReference>
<dbReference type="GO" id="GO:0008270">
    <property type="term" value="F:zinc ion binding"/>
    <property type="evidence" value="ECO:0007669"/>
    <property type="project" value="UniProtKB-UniRule"/>
</dbReference>
<dbReference type="STRING" id="418702.BJN45_07430"/>
<keyword evidence="11" id="KW-1185">Reference proteome</keyword>
<organism evidence="10 11">
    <name type="scientific">Azonexus hydrophilus</name>
    <dbReference type="NCBI Taxonomy" id="418702"/>
    <lineage>
        <taxon>Bacteria</taxon>
        <taxon>Pseudomonadati</taxon>
        <taxon>Pseudomonadota</taxon>
        <taxon>Betaproteobacteria</taxon>
        <taxon>Rhodocyclales</taxon>
        <taxon>Azonexaceae</taxon>
        <taxon>Azonexus</taxon>
    </lineage>
</organism>
<sequence>MTSENTVNILATGLSDEYFMREAMSLARAAECLGEVPVGAVVVLDGEIVGRGFNSPIGEHDPTAHAEIAALRDAARTLGNYRLPGCELYVTLEPCAMCAGAIMHARISRVIYGARDPKTGVHGSVVDLFGVERLNHHATVEGGILADECSSMLSAFFAGRRRKTQ</sequence>
<accession>A0A1R1I879</accession>
<dbReference type="EC" id="3.5.4.33" evidence="8"/>
<evidence type="ECO:0000313" key="10">
    <source>
        <dbReference type="EMBL" id="OMG54976.1"/>
    </source>
</evidence>
<reference evidence="10 11" key="1">
    <citation type="submission" date="2016-10" db="EMBL/GenBank/DDBJ databases">
        <title>Alkaliphiles isolated from bioreactors.</title>
        <authorList>
            <person name="Salah Z."/>
            <person name="Rout S.P."/>
            <person name="Humphreys P.N."/>
        </authorList>
    </citation>
    <scope>NUCLEOTIDE SEQUENCE [LARGE SCALE GENOMIC DNA]</scope>
    <source>
        <strain evidence="10 11">ZS02</strain>
    </source>
</reference>
<evidence type="ECO:0000313" key="11">
    <source>
        <dbReference type="Proteomes" id="UP000187526"/>
    </source>
</evidence>
<comment type="cofactor">
    <cofactor evidence="8">
        <name>Zn(2+)</name>
        <dbReference type="ChEBI" id="CHEBI:29105"/>
    </cofactor>
    <text evidence="8">Binds 1 zinc ion per subunit.</text>
</comment>
<evidence type="ECO:0000256" key="5">
    <source>
        <dbReference type="ARBA" id="ARBA00022801"/>
    </source>
</evidence>
<comment type="caution">
    <text evidence="10">The sequence shown here is derived from an EMBL/GenBank/DDBJ whole genome shotgun (WGS) entry which is preliminary data.</text>
</comment>
<dbReference type="PANTHER" id="PTHR11079">
    <property type="entry name" value="CYTOSINE DEAMINASE FAMILY MEMBER"/>
    <property type="match status" value="1"/>
</dbReference>
<keyword evidence="4 8" id="KW-0479">Metal-binding</keyword>
<protein>
    <recommendedName>
        <fullName evidence="8">tRNA-specific adenosine deaminase</fullName>
        <ecNumber evidence="8">3.5.4.33</ecNumber>
    </recommendedName>
</protein>
<evidence type="ECO:0000259" key="9">
    <source>
        <dbReference type="PROSITE" id="PS51747"/>
    </source>
</evidence>
<dbReference type="EMBL" id="MTHD01000002">
    <property type="protein sequence ID" value="OMG54976.1"/>
    <property type="molecule type" value="Genomic_DNA"/>
</dbReference>
<keyword evidence="6 8" id="KW-0862">Zinc</keyword>
<dbReference type="InterPro" id="IPR016193">
    <property type="entry name" value="Cytidine_deaminase-like"/>
</dbReference>
<comment type="subunit">
    <text evidence="2 8">Homodimer.</text>
</comment>
<dbReference type="SUPFAM" id="SSF53927">
    <property type="entry name" value="Cytidine deaminase-like"/>
    <property type="match status" value="1"/>
</dbReference>
<dbReference type="Proteomes" id="UP000187526">
    <property type="component" value="Unassembled WGS sequence"/>
</dbReference>
<comment type="function">
    <text evidence="8">Catalyzes the deamination of adenosine to inosine at the wobble position 34 of tRNA(Arg2).</text>
</comment>
<dbReference type="NCBIfam" id="NF008113">
    <property type="entry name" value="PRK10860.1"/>
    <property type="match status" value="1"/>
</dbReference>
<dbReference type="GO" id="GO:0052717">
    <property type="term" value="F:tRNA-specific adenosine-34 deaminase activity"/>
    <property type="evidence" value="ECO:0007669"/>
    <property type="project" value="UniProtKB-UniRule"/>
</dbReference>
<comment type="similarity">
    <text evidence="1">Belongs to the cytidine and deoxycytidylate deaminase family. ADAT2 subfamily.</text>
</comment>